<dbReference type="InterPro" id="IPR026906">
    <property type="entry name" value="LRR_5"/>
</dbReference>
<reference evidence="2" key="2">
    <citation type="journal article" date="2021" name="PeerJ">
        <title>Extensive microbial diversity within the chicken gut microbiome revealed by metagenomics and culture.</title>
        <authorList>
            <person name="Gilroy R."/>
            <person name="Ravi A."/>
            <person name="Getino M."/>
            <person name="Pursley I."/>
            <person name="Horton D.L."/>
            <person name="Alikhan N.F."/>
            <person name="Baker D."/>
            <person name="Gharbi K."/>
            <person name="Hall N."/>
            <person name="Watson M."/>
            <person name="Adriaenssens E.M."/>
            <person name="Foster-Nyarko E."/>
            <person name="Jarju S."/>
            <person name="Secka A."/>
            <person name="Antonio M."/>
            <person name="Oren A."/>
            <person name="Chaudhuri R.R."/>
            <person name="La Ragione R."/>
            <person name="Hildebrand F."/>
            <person name="Pallen M.J."/>
        </authorList>
    </citation>
    <scope>NUCLEOTIDE SEQUENCE</scope>
    <source>
        <strain evidence="2">6919</strain>
    </source>
</reference>
<dbReference type="AlphaFoldDB" id="A0A9D9NJC8"/>
<dbReference type="InterPro" id="IPR032675">
    <property type="entry name" value="LRR_dom_sf"/>
</dbReference>
<feature type="chain" id="PRO_5038517195" evidence="1">
    <location>
        <begin position="24"/>
        <end position="830"/>
    </location>
</feature>
<keyword evidence="1" id="KW-0732">Signal</keyword>
<dbReference type="InterPro" id="IPR053139">
    <property type="entry name" value="Surface_bspA-like"/>
</dbReference>
<dbReference type="Pfam" id="PF13306">
    <property type="entry name" value="LRR_5"/>
    <property type="match status" value="4"/>
</dbReference>
<evidence type="ECO:0000313" key="2">
    <source>
        <dbReference type="EMBL" id="MBO8475517.1"/>
    </source>
</evidence>
<accession>A0A9D9NJC8</accession>
<dbReference type="PANTHER" id="PTHR45661">
    <property type="entry name" value="SURFACE ANTIGEN"/>
    <property type="match status" value="1"/>
</dbReference>
<evidence type="ECO:0000256" key="1">
    <source>
        <dbReference type="SAM" id="SignalP"/>
    </source>
</evidence>
<dbReference type="PANTHER" id="PTHR45661:SF3">
    <property type="entry name" value="IG-LIKE DOMAIN-CONTAINING PROTEIN"/>
    <property type="match status" value="1"/>
</dbReference>
<dbReference type="Proteomes" id="UP000823598">
    <property type="component" value="Unassembled WGS sequence"/>
</dbReference>
<comment type="caution">
    <text evidence="2">The sequence shown here is derived from an EMBL/GenBank/DDBJ whole genome shotgun (WGS) entry which is preliminary data.</text>
</comment>
<gene>
    <name evidence="2" type="ORF">IAB88_00830</name>
</gene>
<protein>
    <submittedName>
        <fullName evidence="2">Leucine-rich repeat domain-containing protein</fullName>
    </submittedName>
</protein>
<reference evidence="2" key="1">
    <citation type="submission" date="2020-10" db="EMBL/GenBank/DDBJ databases">
        <authorList>
            <person name="Gilroy R."/>
        </authorList>
    </citation>
    <scope>NUCLEOTIDE SEQUENCE</scope>
    <source>
        <strain evidence="2">6919</strain>
    </source>
</reference>
<organism evidence="2 3">
    <name type="scientific">Candidatus Limisoma faecipullorum</name>
    <dbReference type="NCBI Taxonomy" id="2840854"/>
    <lineage>
        <taxon>Bacteria</taxon>
        <taxon>Pseudomonadati</taxon>
        <taxon>Bacteroidota</taxon>
        <taxon>Bacteroidia</taxon>
        <taxon>Bacteroidales</taxon>
        <taxon>Candidatus Limisoma</taxon>
    </lineage>
</organism>
<dbReference type="SUPFAM" id="SSF52058">
    <property type="entry name" value="L domain-like"/>
    <property type="match status" value="1"/>
</dbReference>
<sequence>MNRFFMRPLLAAAALLTASTATADYFYDSQGIQYGTLDETTCEVQNPRGYSSDSSYSGNISIPEQVTNNGKTYTVTQIGRHAFYGAKNLDGVVVPKTVTVIYEDAFYGCGLGWIRFEDGEEPIEFKSKGTGSMTRVFDEVPVVNAYIGRDFIFPGGPSWKTNPPFSWNDALQIVEIGDLVTSIPSCSFNECHNLFQVTIGSGVKTIGDDAFGETGVENLYIDNLEQWCNIDFGTFYSSPLAFNHGWLHVGGADAVYDIVIPDGVTKINSYAFAGARLNSVTVPSGVTEIGEEAFAECWGDFQTVHLPEGLQSIGYGAFANSTLKRIEIPESVTYLGSNMFFRCNELEEAIINAQITSVEEYSFYQCGNLRTVVLPPTLRIIHDWAFSSCISLQSIDIPEGVTEIGDVAFSGYGFTSVIIPNSVRTLGAGCFQGSKLTSVVIGTGLSEIPDDCFSGSELTSVTLPDNVTSLGEEAFGGCASLAEVNIGKGLKQIKDKCFAESGLKSVSLPSNVTSIGVEAFAGCASLETVDLSTRLREIPEKCFQNSGLVTITLPENITTVGEAAFSKCFSMRSITVLGPKNFEAYAFFTNNYSESDRQGLNVYIDDLADWCERTTFANEYASPFYTWYGNEHQSLYLDGELVENLVIPDGVVKINDYTFNDCGSIKSVVVPDGVVSIGTYAFSCPELTKATIGKNVNTIGMGAFTSEKLAEFISWNPVPPTGSGIGYHSDDFTVYVPAGSVDAYKSAEDWRYYNIKAIGDGGVEEIGGGEVSVSVVDGRIVVSGADDDAVVEVYDLSGRRVYAGVAAEIPLTDGGVYIVKVAGQAFKMAV</sequence>
<dbReference type="EMBL" id="JADIMC010000011">
    <property type="protein sequence ID" value="MBO8475517.1"/>
    <property type="molecule type" value="Genomic_DNA"/>
</dbReference>
<evidence type="ECO:0000313" key="3">
    <source>
        <dbReference type="Proteomes" id="UP000823598"/>
    </source>
</evidence>
<dbReference type="Gene3D" id="3.80.10.10">
    <property type="entry name" value="Ribonuclease Inhibitor"/>
    <property type="match status" value="5"/>
</dbReference>
<name>A0A9D9NJC8_9BACT</name>
<proteinExistence type="predicted"/>
<feature type="signal peptide" evidence="1">
    <location>
        <begin position="1"/>
        <end position="23"/>
    </location>
</feature>